<accession>A0A0C3EET9</accession>
<reference evidence="3" key="2">
    <citation type="submission" date="2015-01" db="EMBL/GenBank/DDBJ databases">
        <title>Evolutionary Origins and Diversification of the Mycorrhizal Mutualists.</title>
        <authorList>
            <consortium name="DOE Joint Genome Institute"/>
            <consortium name="Mycorrhizal Genomics Consortium"/>
            <person name="Kohler A."/>
            <person name="Kuo A."/>
            <person name="Nagy L.G."/>
            <person name="Floudas D."/>
            <person name="Copeland A."/>
            <person name="Barry K.W."/>
            <person name="Cichocki N."/>
            <person name="Veneault-Fourrey C."/>
            <person name="LaButti K."/>
            <person name="Lindquist E.A."/>
            <person name="Lipzen A."/>
            <person name="Lundell T."/>
            <person name="Morin E."/>
            <person name="Murat C."/>
            <person name="Riley R."/>
            <person name="Ohm R."/>
            <person name="Sun H."/>
            <person name="Tunlid A."/>
            <person name="Henrissat B."/>
            <person name="Grigoriev I.V."/>
            <person name="Hibbett D.S."/>
            <person name="Martin F."/>
        </authorList>
    </citation>
    <scope>NUCLEOTIDE SEQUENCE [LARGE SCALE GENOMIC DNA]</scope>
    <source>
        <strain evidence="3">F 1598</strain>
    </source>
</reference>
<dbReference type="Proteomes" id="UP000054166">
    <property type="component" value="Unassembled WGS sequence"/>
</dbReference>
<reference evidence="2 3" key="1">
    <citation type="submission" date="2014-04" db="EMBL/GenBank/DDBJ databases">
        <authorList>
            <consortium name="DOE Joint Genome Institute"/>
            <person name="Kuo A."/>
            <person name="Tarkka M."/>
            <person name="Buscot F."/>
            <person name="Kohler A."/>
            <person name="Nagy L.G."/>
            <person name="Floudas D."/>
            <person name="Copeland A."/>
            <person name="Barry K.W."/>
            <person name="Cichocki N."/>
            <person name="Veneault-Fourrey C."/>
            <person name="LaButti K."/>
            <person name="Lindquist E.A."/>
            <person name="Lipzen A."/>
            <person name="Lundell T."/>
            <person name="Morin E."/>
            <person name="Murat C."/>
            <person name="Sun H."/>
            <person name="Tunlid A."/>
            <person name="Henrissat B."/>
            <person name="Grigoriev I.V."/>
            <person name="Hibbett D.S."/>
            <person name="Martin F."/>
            <person name="Nordberg H.P."/>
            <person name="Cantor M.N."/>
            <person name="Hua S.X."/>
        </authorList>
    </citation>
    <scope>NUCLEOTIDE SEQUENCE [LARGE SCALE GENOMIC DNA]</scope>
    <source>
        <strain evidence="2 3">F 1598</strain>
    </source>
</reference>
<gene>
    <name evidence="2" type="ORF">PILCRDRAFT_17333</name>
</gene>
<evidence type="ECO:0000256" key="1">
    <source>
        <dbReference type="SAM" id="MobiDB-lite"/>
    </source>
</evidence>
<dbReference type="SUPFAM" id="SSF47807">
    <property type="entry name" value="5' to 3' exonuclease, C-terminal subdomain"/>
    <property type="match status" value="1"/>
</dbReference>
<dbReference type="AlphaFoldDB" id="A0A0C3EET9"/>
<feature type="region of interest" description="Disordered" evidence="1">
    <location>
        <begin position="139"/>
        <end position="186"/>
    </location>
</feature>
<dbReference type="InParanoid" id="A0A0C3EET9"/>
<dbReference type="STRING" id="765440.A0A0C3EET9"/>
<dbReference type="OrthoDB" id="3050365at2759"/>
<protein>
    <submittedName>
        <fullName evidence="2">Uncharacterized protein</fullName>
    </submittedName>
</protein>
<organism evidence="2 3">
    <name type="scientific">Piloderma croceum (strain F 1598)</name>
    <dbReference type="NCBI Taxonomy" id="765440"/>
    <lineage>
        <taxon>Eukaryota</taxon>
        <taxon>Fungi</taxon>
        <taxon>Dikarya</taxon>
        <taxon>Basidiomycota</taxon>
        <taxon>Agaricomycotina</taxon>
        <taxon>Agaricomycetes</taxon>
        <taxon>Agaricomycetidae</taxon>
        <taxon>Atheliales</taxon>
        <taxon>Atheliaceae</taxon>
        <taxon>Piloderma</taxon>
    </lineage>
</organism>
<keyword evidence="3" id="KW-1185">Reference proteome</keyword>
<name>A0A0C3EET9_PILCF</name>
<evidence type="ECO:0000313" key="3">
    <source>
        <dbReference type="Proteomes" id="UP000054166"/>
    </source>
</evidence>
<evidence type="ECO:0000313" key="2">
    <source>
        <dbReference type="EMBL" id="KIM71150.1"/>
    </source>
</evidence>
<feature type="compositionally biased region" description="Basic and acidic residues" evidence="1">
    <location>
        <begin position="152"/>
        <end position="180"/>
    </location>
</feature>
<dbReference type="EMBL" id="KN833451">
    <property type="protein sequence ID" value="KIM71150.1"/>
    <property type="molecule type" value="Genomic_DNA"/>
</dbReference>
<dbReference type="HOGENOM" id="CLU_1454943_0_0_1"/>
<dbReference type="InterPro" id="IPR036279">
    <property type="entry name" value="5-3_exonuclease_C_sf"/>
</dbReference>
<sequence length="186" mass="20600">MLSAFPLVDEDIQLLPSIATIYLPLCNTISCVILTTSPPIPRAADKAEAQANTKKKGGSIQVPEEWPLEEAKKVFEHPDVTPASELELKWKNPDVEGLVQFLVTEKGFNKDHVRKGADKLTKFLNSKQQGRLDGFFTVQPKMSPKKVTAKNSGKDAKGKGKAKVDVKATKRKNDEKEASWSKKTKK</sequence>
<proteinExistence type="predicted"/>